<name>A0A183CRU1_GLOPA</name>
<organism evidence="1 2">
    <name type="scientific">Globodera pallida</name>
    <name type="common">Potato cyst nematode worm</name>
    <name type="synonym">Heterodera pallida</name>
    <dbReference type="NCBI Taxonomy" id="36090"/>
    <lineage>
        <taxon>Eukaryota</taxon>
        <taxon>Metazoa</taxon>
        <taxon>Ecdysozoa</taxon>
        <taxon>Nematoda</taxon>
        <taxon>Chromadorea</taxon>
        <taxon>Rhabditida</taxon>
        <taxon>Tylenchina</taxon>
        <taxon>Tylenchomorpha</taxon>
        <taxon>Tylenchoidea</taxon>
        <taxon>Heteroderidae</taxon>
        <taxon>Heteroderinae</taxon>
        <taxon>Globodera</taxon>
    </lineage>
</organism>
<dbReference type="WBParaSite" id="GPLIN_001559900">
    <property type="protein sequence ID" value="GPLIN_001559900"/>
    <property type="gene ID" value="GPLIN_001559900"/>
</dbReference>
<dbReference type="AlphaFoldDB" id="A0A183CRU1"/>
<reference evidence="1" key="1">
    <citation type="submission" date="2013-12" db="EMBL/GenBank/DDBJ databases">
        <authorList>
            <person name="Aslett M."/>
        </authorList>
    </citation>
    <scope>NUCLEOTIDE SEQUENCE [LARGE SCALE GENOMIC DNA]</scope>
    <source>
        <strain evidence="1">Lindley</strain>
    </source>
</reference>
<sequence>AYGVIVMVVAKGAQGAADRLNRAILKHYGVDSIEKLPCLQVLDFMEKFLGQSPLCMQNEASLNRLKGEKGWSEAEFERIKAQSAKAKSVIVELVKENKISKEDYDVVYPPPHTRSVYPSNAVGAYQFIRNTLAPLVKEHGLANVPFSPKVQ</sequence>
<dbReference type="Proteomes" id="UP000050741">
    <property type="component" value="Unassembled WGS sequence"/>
</dbReference>
<evidence type="ECO:0000313" key="1">
    <source>
        <dbReference type="Proteomes" id="UP000050741"/>
    </source>
</evidence>
<protein>
    <submittedName>
        <fullName evidence="2">FMN_red domain-containing protein</fullName>
    </submittedName>
</protein>
<keyword evidence="1" id="KW-1185">Reference proteome</keyword>
<reference evidence="2" key="3">
    <citation type="submission" date="2016-06" db="UniProtKB">
        <authorList>
            <consortium name="WormBaseParasite"/>
        </authorList>
    </citation>
    <scope>IDENTIFICATION</scope>
</reference>
<evidence type="ECO:0000313" key="2">
    <source>
        <dbReference type="WBParaSite" id="GPLIN_001559900"/>
    </source>
</evidence>
<dbReference type="SUPFAM" id="SSF53955">
    <property type="entry name" value="Lysozyme-like"/>
    <property type="match status" value="1"/>
</dbReference>
<reference evidence="1" key="2">
    <citation type="submission" date="2014-05" db="EMBL/GenBank/DDBJ databases">
        <title>The genome and life-stage specific transcriptomes of Globodera pallida elucidate key aspects of plant parasitism by a cyst nematode.</title>
        <authorList>
            <person name="Cotton J.A."/>
            <person name="Lilley C.J."/>
            <person name="Jones L.M."/>
            <person name="Kikuchi T."/>
            <person name="Reid A.J."/>
            <person name="Thorpe P."/>
            <person name="Tsai I.J."/>
            <person name="Beasley H."/>
            <person name="Blok V."/>
            <person name="Cock P.J.A."/>
            <person name="Van den Akker S.E."/>
            <person name="Holroyd N."/>
            <person name="Hunt M."/>
            <person name="Mantelin S."/>
            <person name="Naghra H."/>
            <person name="Pain A."/>
            <person name="Palomares-Rius J.E."/>
            <person name="Zarowiecki M."/>
            <person name="Berriman M."/>
            <person name="Jones J.T."/>
            <person name="Urwin P.E."/>
        </authorList>
    </citation>
    <scope>NUCLEOTIDE SEQUENCE [LARGE SCALE GENOMIC DNA]</scope>
    <source>
        <strain evidence="1">Lindley</strain>
    </source>
</reference>
<accession>A0A183CRU1</accession>
<dbReference type="InterPro" id="IPR023346">
    <property type="entry name" value="Lysozyme-like_dom_sf"/>
</dbReference>
<proteinExistence type="predicted"/>
<dbReference type="Gene3D" id="1.10.530.10">
    <property type="match status" value="1"/>
</dbReference>